<dbReference type="Gene3D" id="3.40.109.30">
    <property type="entry name" value="putative nitroreductase (tm1586), domain 2"/>
    <property type="match status" value="1"/>
</dbReference>
<dbReference type="InterPro" id="IPR029478">
    <property type="entry name" value="TM1586_NiRdase"/>
</dbReference>
<dbReference type="Proteomes" id="UP000783037">
    <property type="component" value="Unassembled WGS sequence"/>
</dbReference>
<dbReference type="RefSeq" id="WP_303738672.1">
    <property type="nucleotide sequence ID" value="NZ_SUTK01000012.1"/>
</dbReference>
<reference evidence="7" key="1">
    <citation type="submission" date="2019-04" db="EMBL/GenBank/DDBJ databases">
        <title>Evolution of Biomass-Degrading Anaerobic Consortia Revealed by Metagenomics.</title>
        <authorList>
            <person name="Peng X."/>
        </authorList>
    </citation>
    <scope>NUCLEOTIDE SEQUENCE</scope>
    <source>
        <strain evidence="7">SIG18</strain>
    </source>
</reference>
<dbReference type="AlphaFoldDB" id="A0A8T3V9N5"/>
<comment type="caution">
    <text evidence="7">The sequence shown here is derived from an EMBL/GenBank/DDBJ whole genome shotgun (WGS) entry which is preliminary data.</text>
</comment>
<comment type="similarity">
    <text evidence="2">Belongs to the nitroreductase family.</text>
</comment>
<organism evidence="7 8">
    <name type="scientific">Methanobrevibacter thaueri</name>
    <dbReference type="NCBI Taxonomy" id="190975"/>
    <lineage>
        <taxon>Archaea</taxon>
        <taxon>Methanobacteriati</taxon>
        <taxon>Methanobacteriota</taxon>
        <taxon>Methanomada group</taxon>
        <taxon>Methanobacteria</taxon>
        <taxon>Methanobacteriales</taxon>
        <taxon>Methanobacteriaceae</taxon>
        <taxon>Methanobrevibacter</taxon>
    </lineage>
</organism>
<name>A0A8T3V9N5_9EURY</name>
<comment type="cofactor">
    <cofactor evidence="1">
        <name>FMN</name>
        <dbReference type="ChEBI" id="CHEBI:58210"/>
    </cofactor>
</comment>
<dbReference type="Gene3D" id="3.40.109.10">
    <property type="entry name" value="NADH Oxidase"/>
    <property type="match status" value="1"/>
</dbReference>
<dbReference type="InterPro" id="IPR000415">
    <property type="entry name" value="Nitroreductase-like"/>
</dbReference>
<dbReference type="PANTHER" id="PTHR43673:SF2">
    <property type="entry name" value="NITROREDUCTASE"/>
    <property type="match status" value="1"/>
</dbReference>
<evidence type="ECO:0000256" key="1">
    <source>
        <dbReference type="ARBA" id="ARBA00001917"/>
    </source>
</evidence>
<keyword evidence="3" id="KW-0285">Flavoprotein</keyword>
<dbReference type="Pfam" id="PF14512">
    <property type="entry name" value="TM1586_NiRdase"/>
    <property type="match status" value="1"/>
</dbReference>
<evidence type="ECO:0000313" key="8">
    <source>
        <dbReference type="Proteomes" id="UP000783037"/>
    </source>
</evidence>
<dbReference type="PANTHER" id="PTHR43673">
    <property type="entry name" value="NAD(P)H NITROREDUCTASE YDGI-RELATED"/>
    <property type="match status" value="1"/>
</dbReference>
<dbReference type="SUPFAM" id="SSF55469">
    <property type="entry name" value="FMN-dependent nitroreductase-like"/>
    <property type="match status" value="1"/>
</dbReference>
<accession>A0A8T3V9N5</accession>
<evidence type="ECO:0000256" key="3">
    <source>
        <dbReference type="ARBA" id="ARBA00022630"/>
    </source>
</evidence>
<evidence type="ECO:0000313" key="7">
    <source>
        <dbReference type="EMBL" id="MBE6501570.1"/>
    </source>
</evidence>
<proteinExistence type="inferred from homology"/>
<evidence type="ECO:0000256" key="5">
    <source>
        <dbReference type="ARBA" id="ARBA00023002"/>
    </source>
</evidence>
<dbReference type="GO" id="GO:0016491">
    <property type="term" value="F:oxidoreductase activity"/>
    <property type="evidence" value="ECO:0007669"/>
    <property type="project" value="UniProtKB-KW"/>
</dbReference>
<keyword evidence="5" id="KW-0560">Oxidoreductase</keyword>
<evidence type="ECO:0000256" key="2">
    <source>
        <dbReference type="ARBA" id="ARBA00007118"/>
    </source>
</evidence>
<dbReference type="EMBL" id="SUTK01000012">
    <property type="protein sequence ID" value="MBE6501570.1"/>
    <property type="molecule type" value="Genomic_DNA"/>
</dbReference>
<protein>
    <submittedName>
        <fullName evidence="7">Nitroreductase</fullName>
    </submittedName>
</protein>
<gene>
    <name evidence="7" type="ORF">E7Z79_03915</name>
</gene>
<evidence type="ECO:0000256" key="4">
    <source>
        <dbReference type="ARBA" id="ARBA00022643"/>
    </source>
</evidence>
<evidence type="ECO:0000259" key="6">
    <source>
        <dbReference type="Pfam" id="PF14512"/>
    </source>
</evidence>
<feature type="domain" description="Putative nitroreductase TM1586" evidence="6">
    <location>
        <begin position="2"/>
        <end position="213"/>
    </location>
</feature>
<keyword evidence="4" id="KW-0288">FMN</keyword>
<sequence>MDLKEAIYKRQSIRNYDKSPLDAETLNELRRFIDNAKVLNPNIEWSYDIVGPEKFRMLQRFKSPHCLLIFSESKENYLQNIGFIFQQADLYLQSRGIGSCWIGAGSPKNYENPNPEQDFVIMMIFGKPHGEIYRELSQFERKIICEISDERDSRLMPARYAPSAANTQTWYFTHDDGGSYNLYRNRKRLRLNKKMEAWNQIDMGIALAHMYVANPDTFEFRLDKPHEELKNKVFEGSFTI</sequence>